<reference evidence="11 12" key="1">
    <citation type="submission" date="2020-02" db="EMBL/GenBank/DDBJ databases">
        <authorList>
            <person name="Kim Y.B."/>
            <person name="Roh S.W."/>
        </authorList>
    </citation>
    <scope>NUCLEOTIDE SEQUENCE [LARGE SCALE GENOMIC DNA]</scope>
    <source>
        <strain evidence="11 12">DSM 103574</strain>
    </source>
</reference>
<evidence type="ECO:0000256" key="6">
    <source>
        <dbReference type="ARBA" id="ARBA00022840"/>
    </source>
</evidence>
<keyword evidence="5" id="KW-0802">TPR repeat</keyword>
<sequence length="239" mass="28517">MYQEILKKRSMLNDRKPYSTEKRIEIKEAGLRDLIFTSLHLEGSCIKKEQVQQILREEFVPEVILADHMAIQQYRELAVHMESLLELQSDLSLQVIKELHGFNSEVEPVSWRRCNPLVYTLDYNPPPWQEVDERMEFFIRWSYGAEEAKGNAILKAAYLHHKFLEIYPFEQNCEGTARILMYYSLLREGYPLFQLRLSEREYNQSIVDYLKHQNVDPFYQALERSVFNQLDVLLQMTEE</sequence>
<dbReference type="GO" id="GO:0016020">
    <property type="term" value="C:membrane"/>
    <property type="evidence" value="ECO:0007669"/>
    <property type="project" value="UniProtKB-SubCell"/>
</dbReference>
<keyword evidence="8" id="KW-0472">Membrane</keyword>
<keyword evidence="6" id="KW-0067">ATP-binding</keyword>
<evidence type="ECO:0000313" key="11">
    <source>
        <dbReference type="EMBL" id="QIB69088.1"/>
    </source>
</evidence>
<gene>
    <name evidence="11" type="ORF">Ami103574_07030</name>
</gene>
<proteinExistence type="predicted"/>
<dbReference type="Pfam" id="PF02661">
    <property type="entry name" value="Fic"/>
    <property type="match status" value="1"/>
</dbReference>
<feature type="site" description="Important for autoinhibition of adenylyltransferase activity" evidence="9">
    <location>
        <position position="42"/>
    </location>
</feature>
<dbReference type="RefSeq" id="WP_163066030.1">
    <property type="nucleotide sequence ID" value="NZ_CP048649.1"/>
</dbReference>
<name>A0A858BVF4_9FIRM</name>
<dbReference type="Gene3D" id="1.10.3290.10">
    <property type="entry name" value="Fido-like domain"/>
    <property type="match status" value="1"/>
</dbReference>
<keyword evidence="2" id="KW-0812">Transmembrane</keyword>
<dbReference type="InterPro" id="IPR003812">
    <property type="entry name" value="Fido"/>
</dbReference>
<evidence type="ECO:0000313" key="12">
    <source>
        <dbReference type="Proteomes" id="UP000466848"/>
    </source>
</evidence>
<keyword evidence="7" id="KW-1133">Transmembrane helix</keyword>
<dbReference type="PANTHER" id="PTHR13504">
    <property type="entry name" value="FIDO DOMAIN-CONTAINING PROTEIN DDB_G0283145"/>
    <property type="match status" value="1"/>
</dbReference>
<dbReference type="KEGG" id="abut:Ami103574_07030"/>
<evidence type="ECO:0000256" key="9">
    <source>
        <dbReference type="PIRSR" id="PIRSR640198-3"/>
    </source>
</evidence>
<dbReference type="Proteomes" id="UP000466848">
    <property type="component" value="Chromosome"/>
</dbReference>
<evidence type="ECO:0000256" key="4">
    <source>
        <dbReference type="ARBA" id="ARBA00022741"/>
    </source>
</evidence>
<evidence type="ECO:0000256" key="8">
    <source>
        <dbReference type="ARBA" id="ARBA00023136"/>
    </source>
</evidence>
<keyword evidence="12" id="KW-1185">Reference proteome</keyword>
<evidence type="ECO:0000256" key="1">
    <source>
        <dbReference type="ARBA" id="ARBA00004167"/>
    </source>
</evidence>
<dbReference type="PANTHER" id="PTHR13504:SF34">
    <property type="entry name" value="PROTEIN ADENYLYLTRANSFERASE FICD"/>
    <property type="match status" value="1"/>
</dbReference>
<evidence type="ECO:0000256" key="2">
    <source>
        <dbReference type="ARBA" id="ARBA00022692"/>
    </source>
</evidence>
<dbReference type="GO" id="GO:0005524">
    <property type="term" value="F:ATP binding"/>
    <property type="evidence" value="ECO:0007669"/>
    <property type="project" value="UniProtKB-KW"/>
</dbReference>
<evidence type="ECO:0000256" key="5">
    <source>
        <dbReference type="ARBA" id="ARBA00022803"/>
    </source>
</evidence>
<protein>
    <recommendedName>
        <fullName evidence="10">Fido domain-containing protein</fullName>
    </recommendedName>
</protein>
<comment type="subcellular location">
    <subcellularLocation>
        <location evidence="1">Membrane</location>
        <topology evidence="1">Single-pass membrane protein</topology>
    </subcellularLocation>
</comment>
<dbReference type="PROSITE" id="PS51459">
    <property type="entry name" value="FIDO"/>
    <property type="match status" value="1"/>
</dbReference>
<evidence type="ECO:0000256" key="3">
    <source>
        <dbReference type="ARBA" id="ARBA00022737"/>
    </source>
</evidence>
<dbReference type="SUPFAM" id="SSF140931">
    <property type="entry name" value="Fic-like"/>
    <property type="match status" value="1"/>
</dbReference>
<dbReference type="AlphaFoldDB" id="A0A858BVF4"/>
<keyword evidence="3" id="KW-0677">Repeat</keyword>
<feature type="domain" description="Fido" evidence="10">
    <location>
        <begin position="91"/>
        <end position="224"/>
    </location>
</feature>
<evidence type="ECO:0000256" key="7">
    <source>
        <dbReference type="ARBA" id="ARBA00022989"/>
    </source>
</evidence>
<keyword evidence="4" id="KW-0547">Nucleotide-binding</keyword>
<dbReference type="InterPro" id="IPR036597">
    <property type="entry name" value="Fido-like_dom_sf"/>
</dbReference>
<dbReference type="InterPro" id="IPR040198">
    <property type="entry name" value="Fido_containing"/>
</dbReference>
<accession>A0A858BVF4</accession>
<evidence type="ECO:0000259" key="10">
    <source>
        <dbReference type="PROSITE" id="PS51459"/>
    </source>
</evidence>
<dbReference type="EMBL" id="CP048649">
    <property type="protein sequence ID" value="QIB69088.1"/>
    <property type="molecule type" value="Genomic_DNA"/>
</dbReference>
<organism evidence="11 12">
    <name type="scientific">Aminipila butyrica</name>
    <dbReference type="NCBI Taxonomy" id="433296"/>
    <lineage>
        <taxon>Bacteria</taxon>
        <taxon>Bacillati</taxon>
        <taxon>Bacillota</taxon>
        <taxon>Clostridia</taxon>
        <taxon>Peptostreptococcales</taxon>
        <taxon>Anaerovoracaceae</taxon>
        <taxon>Aminipila</taxon>
    </lineage>
</organism>